<protein>
    <submittedName>
        <fullName evidence="2">Uncharacterized protein</fullName>
    </submittedName>
</protein>
<reference evidence="2 3" key="1">
    <citation type="submission" date="2016-12" db="EMBL/GenBank/DDBJ databases">
        <title>Amycolatopsis keratiniphila subsp. keratiniphila genome sequencing and assembly.</title>
        <authorList>
            <person name="Mayilraj S."/>
            <person name="Kaur N."/>
        </authorList>
    </citation>
    <scope>NUCLEOTIDE SEQUENCE [LARGE SCALE GENOMIC DNA]</scope>
    <source>
        <strain evidence="2 3">DSM 44409</strain>
    </source>
</reference>
<feature type="compositionally biased region" description="Low complexity" evidence="1">
    <location>
        <begin position="67"/>
        <end position="79"/>
    </location>
</feature>
<comment type="caution">
    <text evidence="2">The sequence shown here is derived from an EMBL/GenBank/DDBJ whole genome shotgun (WGS) entry which is preliminary data.</text>
</comment>
<sequence>MSNEDQAPAVAPDATAPEGTAAGAATSATDDAMIAALLRERAAYAGRGGMEDRVKAVDEQLALRGYTEPAETETGAPAAQGDGPPKDPKPATAKRQQTR</sequence>
<name>A0A1W2LHF5_9PSEU</name>
<evidence type="ECO:0000313" key="2">
    <source>
        <dbReference type="EMBL" id="ONF62291.1"/>
    </source>
</evidence>
<dbReference type="Proteomes" id="UP000076660">
    <property type="component" value="Unassembled WGS sequence"/>
</dbReference>
<evidence type="ECO:0000313" key="3">
    <source>
        <dbReference type="Proteomes" id="UP000076660"/>
    </source>
</evidence>
<feature type="region of interest" description="Disordered" evidence="1">
    <location>
        <begin position="64"/>
        <end position="99"/>
    </location>
</feature>
<organism evidence="2 3">
    <name type="scientific">Amycolatopsis keratiniphila subsp. keratiniphila</name>
    <dbReference type="NCBI Taxonomy" id="227715"/>
    <lineage>
        <taxon>Bacteria</taxon>
        <taxon>Bacillati</taxon>
        <taxon>Actinomycetota</taxon>
        <taxon>Actinomycetes</taxon>
        <taxon>Pseudonocardiales</taxon>
        <taxon>Pseudonocardiaceae</taxon>
        <taxon>Amycolatopsis</taxon>
        <taxon>Amycolatopsis japonica group</taxon>
    </lineage>
</organism>
<dbReference type="AlphaFoldDB" id="A0A1W2LHF5"/>
<dbReference type="RefSeq" id="WP_063275867.1">
    <property type="nucleotide sequence ID" value="NZ_LQMT02000042.1"/>
</dbReference>
<gene>
    <name evidence="2" type="ORF">AVR91_0238675</name>
</gene>
<proteinExistence type="predicted"/>
<dbReference type="EMBL" id="LQMT02000042">
    <property type="protein sequence ID" value="ONF62291.1"/>
    <property type="molecule type" value="Genomic_DNA"/>
</dbReference>
<evidence type="ECO:0000256" key="1">
    <source>
        <dbReference type="SAM" id="MobiDB-lite"/>
    </source>
</evidence>
<feature type="compositionally biased region" description="Low complexity" evidence="1">
    <location>
        <begin position="11"/>
        <end position="26"/>
    </location>
</feature>
<feature type="region of interest" description="Disordered" evidence="1">
    <location>
        <begin position="1"/>
        <end position="26"/>
    </location>
</feature>
<accession>A0A1W2LHF5</accession>
<dbReference type="OrthoDB" id="4313973at2"/>